<organism evidence="3 4">
    <name type="scientific">Orbus hercynius</name>
    <dbReference type="NCBI Taxonomy" id="593135"/>
    <lineage>
        <taxon>Bacteria</taxon>
        <taxon>Pseudomonadati</taxon>
        <taxon>Pseudomonadota</taxon>
        <taxon>Gammaproteobacteria</taxon>
        <taxon>Orbales</taxon>
        <taxon>Orbaceae</taxon>
        <taxon>Orbus</taxon>
    </lineage>
</organism>
<dbReference type="FunFam" id="3.20.20.380:FF:000001">
    <property type="entry name" value="Copper homeostasis protein CutC"/>
    <property type="match status" value="1"/>
</dbReference>
<keyword evidence="2" id="KW-0963">Cytoplasm</keyword>
<comment type="caution">
    <text evidence="2">Once thought to be involved in copper homeostasis, experiments in E.coli have shown this is not the case.</text>
</comment>
<dbReference type="Proteomes" id="UP000278542">
    <property type="component" value="Unassembled WGS sequence"/>
</dbReference>
<evidence type="ECO:0000313" key="4">
    <source>
        <dbReference type="Proteomes" id="UP000278542"/>
    </source>
</evidence>
<dbReference type="GO" id="GO:0005507">
    <property type="term" value="F:copper ion binding"/>
    <property type="evidence" value="ECO:0007669"/>
    <property type="project" value="TreeGrafter"/>
</dbReference>
<comment type="caution">
    <text evidence="3">The sequence shown here is derived from an EMBL/GenBank/DDBJ whole genome shotgun (WGS) entry which is preliminary data.</text>
</comment>
<dbReference type="HAMAP" id="MF_00795">
    <property type="entry name" value="CutC"/>
    <property type="match status" value="1"/>
</dbReference>
<evidence type="ECO:0000256" key="2">
    <source>
        <dbReference type="HAMAP-Rule" id="MF_00795"/>
    </source>
</evidence>
<reference evidence="3 4" key="1">
    <citation type="submission" date="2018-10" db="EMBL/GenBank/DDBJ databases">
        <title>Genomic Encyclopedia of Type Strains, Phase IV (KMG-IV): sequencing the most valuable type-strain genomes for metagenomic binning, comparative biology and taxonomic classification.</title>
        <authorList>
            <person name="Goeker M."/>
        </authorList>
    </citation>
    <scope>NUCLEOTIDE SEQUENCE [LARGE SCALE GENOMIC DNA]</scope>
    <source>
        <strain evidence="3 4">DSM 22228</strain>
    </source>
</reference>
<dbReference type="OrthoDB" id="9815677at2"/>
<name>A0A495RJC2_9GAMM</name>
<protein>
    <recommendedName>
        <fullName evidence="2">PF03932 family protein CutC</fullName>
    </recommendedName>
</protein>
<accession>A0A495RJC2</accession>
<dbReference type="EMBL" id="RBWY01000001">
    <property type="protein sequence ID" value="RKS87394.1"/>
    <property type="molecule type" value="Genomic_DNA"/>
</dbReference>
<dbReference type="GO" id="GO:0005737">
    <property type="term" value="C:cytoplasm"/>
    <property type="evidence" value="ECO:0007669"/>
    <property type="project" value="UniProtKB-SubCell"/>
</dbReference>
<dbReference type="Gene3D" id="3.20.20.380">
    <property type="entry name" value="Copper homeostasis (CutC) domain"/>
    <property type="match status" value="1"/>
</dbReference>
<dbReference type="SUPFAM" id="SSF110395">
    <property type="entry name" value="CutC-like"/>
    <property type="match status" value="1"/>
</dbReference>
<dbReference type="InterPro" id="IPR036822">
    <property type="entry name" value="CutC-like_dom_sf"/>
</dbReference>
<comment type="subcellular location">
    <subcellularLocation>
        <location evidence="2">Cytoplasm</location>
    </subcellularLocation>
</comment>
<keyword evidence="4" id="KW-1185">Reference proteome</keyword>
<proteinExistence type="inferred from homology"/>
<evidence type="ECO:0000256" key="1">
    <source>
        <dbReference type="ARBA" id="ARBA00007768"/>
    </source>
</evidence>
<dbReference type="PANTHER" id="PTHR12598:SF0">
    <property type="entry name" value="COPPER HOMEOSTASIS PROTEIN CUTC HOMOLOG"/>
    <property type="match status" value="1"/>
</dbReference>
<sequence>MMKLEICCYSIEDIKTALHHGVDRIEFCAGRSDGGLTPSYGDLLQLSQLNLPIAIHPIVRPRGGDFHYNQTEINTIINDIKLIRELNFAGVVFGALTPNGHLDLKTLAKSICAADGLSMTFHRAFDVCKDPFTTLDLLDDLGFDRLLTSGQQSIAINGLDLIQRLNERSKTITVMPGSGVKSHNLKQFIISGLTEFHSSATKTIPSPMQYLNPDVCMSHCQNDESIRYTLDIDEINKMKMIMANNGG</sequence>
<evidence type="ECO:0000313" key="3">
    <source>
        <dbReference type="EMBL" id="RKS87394.1"/>
    </source>
</evidence>
<dbReference type="InterPro" id="IPR005627">
    <property type="entry name" value="CutC-like"/>
</dbReference>
<dbReference type="RefSeq" id="WP_121144290.1">
    <property type="nucleotide sequence ID" value="NZ_RBWY01000001.1"/>
</dbReference>
<gene>
    <name evidence="2" type="primary">cutC</name>
    <name evidence="3" type="ORF">DES39_0618</name>
</gene>
<dbReference type="PANTHER" id="PTHR12598">
    <property type="entry name" value="COPPER HOMEOSTASIS PROTEIN CUTC"/>
    <property type="match status" value="1"/>
</dbReference>
<dbReference type="AlphaFoldDB" id="A0A495RJC2"/>
<comment type="similarity">
    <text evidence="1 2">Belongs to the CutC family.</text>
</comment>
<dbReference type="Pfam" id="PF03932">
    <property type="entry name" value="CutC"/>
    <property type="match status" value="1"/>
</dbReference>